<gene>
    <name evidence="1" type="ORF">L6452_16516</name>
</gene>
<keyword evidence="2" id="KW-1185">Reference proteome</keyword>
<evidence type="ECO:0000313" key="2">
    <source>
        <dbReference type="Proteomes" id="UP001055879"/>
    </source>
</evidence>
<dbReference type="EMBL" id="CM042051">
    <property type="protein sequence ID" value="KAI3727894.1"/>
    <property type="molecule type" value="Genomic_DNA"/>
</dbReference>
<dbReference type="Proteomes" id="UP001055879">
    <property type="component" value="Linkage Group LG05"/>
</dbReference>
<accession>A0ACB9C0R4</accession>
<reference evidence="2" key="1">
    <citation type="journal article" date="2022" name="Mol. Ecol. Resour.">
        <title>The genomes of chicory, endive, great burdock and yacon provide insights into Asteraceae palaeo-polyploidization history and plant inulin production.</title>
        <authorList>
            <person name="Fan W."/>
            <person name="Wang S."/>
            <person name="Wang H."/>
            <person name="Wang A."/>
            <person name="Jiang F."/>
            <person name="Liu H."/>
            <person name="Zhao H."/>
            <person name="Xu D."/>
            <person name="Zhang Y."/>
        </authorList>
    </citation>
    <scope>NUCLEOTIDE SEQUENCE [LARGE SCALE GENOMIC DNA]</scope>
    <source>
        <strain evidence="2">cv. Niubang</strain>
    </source>
</reference>
<sequence>MWNPDPFTTNSQEEDDDSWEVKAFAKDTGNVMGATWPPRSYTCTFCTREFRSAQALGGHMNVHRHDRARFHQSHPNLKIPNLSSSGTLLIPTQECVANGGLCLYYSLPNNPNAILNHSSLNKVKGNNFYLLFISPHHNNDDFMNFSAVVAPHSFNSSLIEASTSTNHENNQKFIVDNKRKKTDSSIEGIDLELRLGCK</sequence>
<reference evidence="1 2" key="2">
    <citation type="journal article" date="2022" name="Mol. Ecol. Resour.">
        <title>The genomes of chicory, endive, great burdock and yacon provide insights into Asteraceae paleo-polyploidization history and plant inulin production.</title>
        <authorList>
            <person name="Fan W."/>
            <person name="Wang S."/>
            <person name="Wang H."/>
            <person name="Wang A."/>
            <person name="Jiang F."/>
            <person name="Liu H."/>
            <person name="Zhao H."/>
            <person name="Xu D."/>
            <person name="Zhang Y."/>
        </authorList>
    </citation>
    <scope>NUCLEOTIDE SEQUENCE [LARGE SCALE GENOMIC DNA]</scope>
    <source>
        <strain evidence="2">cv. Niubang</strain>
    </source>
</reference>
<evidence type="ECO:0000313" key="1">
    <source>
        <dbReference type="EMBL" id="KAI3727894.1"/>
    </source>
</evidence>
<proteinExistence type="predicted"/>
<name>A0ACB9C0R4_ARCLA</name>
<protein>
    <submittedName>
        <fullName evidence="1">Uncharacterized protein</fullName>
    </submittedName>
</protein>
<organism evidence="1 2">
    <name type="scientific">Arctium lappa</name>
    <name type="common">Greater burdock</name>
    <name type="synonym">Lappa major</name>
    <dbReference type="NCBI Taxonomy" id="4217"/>
    <lineage>
        <taxon>Eukaryota</taxon>
        <taxon>Viridiplantae</taxon>
        <taxon>Streptophyta</taxon>
        <taxon>Embryophyta</taxon>
        <taxon>Tracheophyta</taxon>
        <taxon>Spermatophyta</taxon>
        <taxon>Magnoliopsida</taxon>
        <taxon>eudicotyledons</taxon>
        <taxon>Gunneridae</taxon>
        <taxon>Pentapetalae</taxon>
        <taxon>asterids</taxon>
        <taxon>campanulids</taxon>
        <taxon>Asterales</taxon>
        <taxon>Asteraceae</taxon>
        <taxon>Carduoideae</taxon>
        <taxon>Cardueae</taxon>
        <taxon>Arctiinae</taxon>
        <taxon>Arctium</taxon>
    </lineage>
</organism>
<comment type="caution">
    <text evidence="1">The sequence shown here is derived from an EMBL/GenBank/DDBJ whole genome shotgun (WGS) entry which is preliminary data.</text>
</comment>